<dbReference type="SUPFAM" id="SSF50978">
    <property type="entry name" value="WD40 repeat-like"/>
    <property type="match status" value="1"/>
</dbReference>
<dbReference type="PANTHER" id="PTHR18763:SF0">
    <property type="entry name" value="WD REPEAT-CONTAINING PROTEIN 18"/>
    <property type="match status" value="1"/>
</dbReference>
<dbReference type="OrthoDB" id="756370at2759"/>
<dbReference type="Pfam" id="PF00400">
    <property type="entry name" value="WD40"/>
    <property type="match status" value="1"/>
</dbReference>
<accession>A0A7J7IIG9</accession>
<gene>
    <name evidence="4" type="primary">IPI3</name>
    <name evidence="4" type="ORF">F1559_002821</name>
</gene>
<dbReference type="AlphaFoldDB" id="A0A7J7IIG9"/>
<dbReference type="PROSITE" id="PS50294">
    <property type="entry name" value="WD_REPEATS_REGION"/>
    <property type="match status" value="1"/>
</dbReference>
<keyword evidence="5" id="KW-1185">Reference proteome</keyword>
<reference evidence="4 5" key="1">
    <citation type="journal article" date="2020" name="J. Phycol.">
        <title>Comparative genome analysis reveals Cyanidiococcus gen. nov., a new extremophilic red algal genus sister to Cyanidioschyzon (Cyanidioschyzonaceae, Rhodophyta).</title>
        <authorList>
            <person name="Liu S.-L."/>
            <person name="Chiang Y.-R."/>
            <person name="Yoon H.S."/>
            <person name="Fu H.-Y."/>
        </authorList>
    </citation>
    <scope>NUCLEOTIDE SEQUENCE [LARGE SCALE GENOMIC DNA]</scope>
    <source>
        <strain evidence="4 5">THAL066</strain>
    </source>
</reference>
<dbReference type="InterPro" id="IPR015943">
    <property type="entry name" value="WD40/YVTN_repeat-like_dom_sf"/>
</dbReference>
<dbReference type="PANTHER" id="PTHR18763">
    <property type="entry name" value="WD-REPEAT PROTEIN 18"/>
    <property type="match status" value="1"/>
</dbReference>
<sequence>MANRSGSDVLSVSVTDDGSTARALIWNTQERVVLREVSLSRTKRSQQKPTPDVVSSAVSAAGRLGVPPVCVHSIAWDRHVIAQNIGPAKSIVTYCTLERETENAHLSLEENVTALVCSYGGRWLAVGTQRGLGYLWDLLNGALLVPRQRDEFDARPEASSPPFRDAPAWQIQPLAVTVLQFTPDDQFLVAGGEDGSVSIWALHELFTGNTHRPFRRYPDIHAGRVLALRLGASWQLPLTRLYSIGRDRTLRIHDLGTGMLLATIHLSAPPTCLVVDDALERVVYVGHETGEILRIYLPSFVIDSSRASIVSRAFEKTQRTSDSASASTCWIRAYTESDAPERRGVRALSFAEGGALLLYGNESGAVGLIHLHSFTIMAEFRGAKAHGNDAVLFVASISPPTGAVPASLWQPAAYALEKKRQRQLAHTTPRKQTTLQFSKVPAMNWDSFELVDHVGVRPHGTISAAHSHDSAHVDGADAPVAADTSRKGSRQYFLELLSIMNDES</sequence>
<dbReference type="InterPro" id="IPR036322">
    <property type="entry name" value="WD40_repeat_dom_sf"/>
</dbReference>
<name>A0A7J7IIG9_9RHOD</name>
<dbReference type="InterPro" id="IPR045227">
    <property type="entry name" value="WDR18/Ipi3/RID3"/>
</dbReference>
<proteinExistence type="predicted"/>
<evidence type="ECO:0000256" key="3">
    <source>
        <dbReference type="PROSITE-ProRule" id="PRU00221"/>
    </source>
</evidence>
<evidence type="ECO:0000256" key="2">
    <source>
        <dbReference type="ARBA" id="ARBA00022737"/>
    </source>
</evidence>
<feature type="repeat" description="WD" evidence="3">
    <location>
        <begin position="176"/>
        <end position="200"/>
    </location>
</feature>
<dbReference type="GO" id="GO:0005656">
    <property type="term" value="C:nuclear pre-replicative complex"/>
    <property type="evidence" value="ECO:0007669"/>
    <property type="project" value="TreeGrafter"/>
</dbReference>
<dbReference type="GO" id="GO:0006364">
    <property type="term" value="P:rRNA processing"/>
    <property type="evidence" value="ECO:0007669"/>
    <property type="project" value="TreeGrafter"/>
</dbReference>
<keyword evidence="2" id="KW-0677">Repeat</keyword>
<dbReference type="Proteomes" id="UP000530660">
    <property type="component" value="Unassembled WGS sequence"/>
</dbReference>
<dbReference type="GO" id="GO:0120330">
    <property type="term" value="C:rixosome complex"/>
    <property type="evidence" value="ECO:0007669"/>
    <property type="project" value="TreeGrafter"/>
</dbReference>
<dbReference type="EMBL" id="VWRR01000010">
    <property type="protein sequence ID" value="KAF6002469.1"/>
    <property type="molecule type" value="Genomic_DNA"/>
</dbReference>
<keyword evidence="1 3" id="KW-0853">WD repeat</keyword>
<dbReference type="SMART" id="SM00320">
    <property type="entry name" value="WD40"/>
    <property type="match status" value="3"/>
</dbReference>
<protein>
    <submittedName>
        <fullName evidence="4">Pre-rRNA-processing protein ipi3</fullName>
    </submittedName>
</protein>
<dbReference type="PROSITE" id="PS50082">
    <property type="entry name" value="WD_REPEATS_2"/>
    <property type="match status" value="1"/>
</dbReference>
<dbReference type="GO" id="GO:0006261">
    <property type="term" value="P:DNA-templated DNA replication"/>
    <property type="evidence" value="ECO:0007669"/>
    <property type="project" value="TreeGrafter"/>
</dbReference>
<evidence type="ECO:0000313" key="5">
    <source>
        <dbReference type="Proteomes" id="UP000530660"/>
    </source>
</evidence>
<evidence type="ECO:0000313" key="4">
    <source>
        <dbReference type="EMBL" id="KAF6002469.1"/>
    </source>
</evidence>
<organism evidence="4 5">
    <name type="scientific">Cyanidiococcus yangmingshanensis</name>
    <dbReference type="NCBI Taxonomy" id="2690220"/>
    <lineage>
        <taxon>Eukaryota</taxon>
        <taxon>Rhodophyta</taxon>
        <taxon>Bangiophyceae</taxon>
        <taxon>Cyanidiales</taxon>
        <taxon>Cyanidiaceae</taxon>
        <taxon>Cyanidiococcus</taxon>
    </lineage>
</organism>
<comment type="caution">
    <text evidence="4">The sequence shown here is derived from an EMBL/GenBank/DDBJ whole genome shotgun (WGS) entry which is preliminary data.</text>
</comment>
<evidence type="ECO:0000256" key="1">
    <source>
        <dbReference type="ARBA" id="ARBA00022574"/>
    </source>
</evidence>
<dbReference type="Gene3D" id="2.130.10.10">
    <property type="entry name" value="YVTN repeat-like/Quinoprotein amine dehydrogenase"/>
    <property type="match status" value="1"/>
</dbReference>
<dbReference type="InterPro" id="IPR001680">
    <property type="entry name" value="WD40_rpt"/>
</dbReference>